<dbReference type="STRING" id="89065.SAMN05216605_107291"/>
<evidence type="ECO:0000256" key="2">
    <source>
        <dbReference type="PROSITE-ProRule" id="PRU00285"/>
    </source>
</evidence>
<dbReference type="Gene3D" id="2.60.40.790">
    <property type="match status" value="1"/>
</dbReference>
<sequence>MPKSGRGDNHLLIYQEIHMTTAFSLAPLFRSSVGFDRFNDLFESAARNESASSYPPYNVEKHADDQYRIVIAAAGFQEEDLELQVEKGVLTVTGSKRDNTADGVTFLHQGIAQRAFKLSFRLADHIEVQNAALVNGLLNIDLLRLVPEEAKPKRIQINGQKTLAH</sequence>
<name>A0A1G8EBA8_9PSED</name>
<dbReference type="Proteomes" id="UP000182894">
    <property type="component" value="Unassembled WGS sequence"/>
</dbReference>
<evidence type="ECO:0000313" key="6">
    <source>
        <dbReference type="Proteomes" id="UP000182894"/>
    </source>
</evidence>
<dbReference type="PANTHER" id="PTHR47062">
    <property type="match status" value="1"/>
</dbReference>
<evidence type="ECO:0000313" key="5">
    <source>
        <dbReference type="EMBL" id="SDH67020.1"/>
    </source>
</evidence>
<keyword evidence="6" id="KW-1185">Reference proteome</keyword>
<reference evidence="6" key="1">
    <citation type="submission" date="2016-10" db="EMBL/GenBank/DDBJ databases">
        <authorList>
            <person name="Varghese N."/>
            <person name="Submissions S."/>
        </authorList>
    </citation>
    <scope>NUCLEOTIDE SEQUENCE [LARGE SCALE GENOMIC DNA]</scope>
    <source>
        <strain evidence="6">ATCC 700689</strain>
    </source>
</reference>
<comment type="similarity">
    <text evidence="2 3">Belongs to the small heat shock protein (HSP20) family.</text>
</comment>
<dbReference type="EMBL" id="FNCO01000007">
    <property type="protein sequence ID" value="SDH67020.1"/>
    <property type="molecule type" value="Genomic_DNA"/>
</dbReference>
<dbReference type="PROSITE" id="PS01031">
    <property type="entry name" value="SHSP"/>
    <property type="match status" value="1"/>
</dbReference>
<organism evidence="5 6">
    <name type="scientific">Pseudomonas abietaniphila</name>
    <dbReference type="NCBI Taxonomy" id="89065"/>
    <lineage>
        <taxon>Bacteria</taxon>
        <taxon>Pseudomonadati</taxon>
        <taxon>Pseudomonadota</taxon>
        <taxon>Gammaproteobacteria</taxon>
        <taxon>Pseudomonadales</taxon>
        <taxon>Pseudomonadaceae</taxon>
        <taxon>Pseudomonas</taxon>
    </lineage>
</organism>
<protein>
    <submittedName>
        <fullName evidence="5">Molecular chaperone IbpA</fullName>
    </submittedName>
</protein>
<dbReference type="PANTHER" id="PTHR47062:SF1">
    <property type="entry name" value="SMALL HEAT SHOCK PROTEIN IBPA"/>
    <property type="match status" value="1"/>
</dbReference>
<proteinExistence type="inferred from homology"/>
<dbReference type="AlphaFoldDB" id="A0A1G8EBA8"/>
<feature type="domain" description="SHSP" evidence="4">
    <location>
        <begin position="48"/>
        <end position="160"/>
    </location>
</feature>
<keyword evidence="1" id="KW-0346">Stress response</keyword>
<evidence type="ECO:0000259" key="4">
    <source>
        <dbReference type="PROSITE" id="PS01031"/>
    </source>
</evidence>
<dbReference type="CDD" id="cd06470">
    <property type="entry name" value="ACD_IbpA-B_like"/>
    <property type="match status" value="1"/>
</dbReference>
<evidence type="ECO:0000256" key="3">
    <source>
        <dbReference type="RuleBase" id="RU003616"/>
    </source>
</evidence>
<accession>A0A1G8EBA8</accession>
<gene>
    <name evidence="5" type="ORF">SAMN05216605_107291</name>
</gene>
<dbReference type="SUPFAM" id="SSF49764">
    <property type="entry name" value="HSP20-like chaperones"/>
    <property type="match status" value="1"/>
</dbReference>
<dbReference type="Pfam" id="PF00011">
    <property type="entry name" value="HSP20"/>
    <property type="match status" value="1"/>
</dbReference>
<evidence type="ECO:0000256" key="1">
    <source>
        <dbReference type="ARBA" id="ARBA00023016"/>
    </source>
</evidence>
<dbReference type="InterPro" id="IPR008978">
    <property type="entry name" value="HSP20-like_chaperone"/>
</dbReference>
<dbReference type="InterPro" id="IPR037913">
    <property type="entry name" value="ACD_IbpA/B"/>
</dbReference>
<dbReference type="InterPro" id="IPR002068">
    <property type="entry name" value="A-crystallin/Hsp20_dom"/>
</dbReference>